<name>A0A1W6AFI1_BACMY</name>
<evidence type="ECO:0000313" key="1">
    <source>
        <dbReference type="EMBL" id="ARJ24421.1"/>
    </source>
</evidence>
<accession>A0A1W6AFI1</accession>
<gene>
    <name evidence="1" type="ORF">B7492_25855</name>
</gene>
<dbReference type="RefSeq" id="WP_085312623.1">
    <property type="nucleotide sequence ID" value="NZ_CP020743.1"/>
</dbReference>
<reference evidence="1 2" key="1">
    <citation type="submission" date="2017-04" db="EMBL/GenBank/DDBJ databases">
        <title>The Characteristic of a Fine Plant Growth-Promoting Rhizobacteria Bacillus mycoides Gnyt1 and its Whole Genome Sequencing Analysis.</title>
        <authorList>
            <person name="Li J.H."/>
            <person name="Yao T."/>
        </authorList>
    </citation>
    <scope>NUCLEOTIDE SEQUENCE [LARGE SCALE GENOMIC DNA]</scope>
    <source>
        <strain evidence="1 2">Gnyt1</strain>
    </source>
</reference>
<dbReference type="AlphaFoldDB" id="A0A1W6AFI1"/>
<organism evidence="1 2">
    <name type="scientific">Bacillus mycoides</name>
    <dbReference type="NCBI Taxonomy" id="1405"/>
    <lineage>
        <taxon>Bacteria</taxon>
        <taxon>Bacillati</taxon>
        <taxon>Bacillota</taxon>
        <taxon>Bacilli</taxon>
        <taxon>Bacillales</taxon>
        <taxon>Bacillaceae</taxon>
        <taxon>Bacillus</taxon>
        <taxon>Bacillus cereus group</taxon>
    </lineage>
</organism>
<dbReference type="Proteomes" id="UP000192932">
    <property type="component" value="Chromosome"/>
</dbReference>
<evidence type="ECO:0000313" key="2">
    <source>
        <dbReference type="Proteomes" id="UP000192932"/>
    </source>
</evidence>
<sequence>MLASNIVTSIVLPSWVYEGTKTEKEIASNAHIYITCVPNRYQGYRILKIENGMAICERAQVN</sequence>
<dbReference type="EMBL" id="CP020743">
    <property type="protein sequence ID" value="ARJ24421.1"/>
    <property type="molecule type" value="Genomic_DNA"/>
</dbReference>
<protein>
    <submittedName>
        <fullName evidence="1">Uncharacterized protein</fullName>
    </submittedName>
</protein>
<proteinExistence type="predicted"/>